<evidence type="ECO:0000256" key="3">
    <source>
        <dbReference type="ARBA" id="ARBA00023136"/>
    </source>
</evidence>
<dbReference type="AlphaFoldDB" id="A0A3B1J0R2"/>
<reference evidence="7" key="1">
    <citation type="submission" date="2013-03" db="EMBL/GenBank/DDBJ databases">
        <authorList>
            <person name="Jeffery W."/>
            <person name="Warren W."/>
            <person name="Wilson R.K."/>
        </authorList>
    </citation>
    <scope>NUCLEOTIDE SEQUENCE</scope>
    <source>
        <strain evidence="7">female</strain>
    </source>
</reference>
<reference evidence="7" key="2">
    <citation type="journal article" date="2014" name="Nat. Commun.">
        <title>The cavefish genome reveals candidate genes for eye loss.</title>
        <authorList>
            <person name="McGaugh S.E."/>
            <person name="Gross J.B."/>
            <person name="Aken B."/>
            <person name="Blin M."/>
            <person name="Borowsky R."/>
            <person name="Chalopin D."/>
            <person name="Hinaux H."/>
            <person name="Jeffery W.R."/>
            <person name="Keene A."/>
            <person name="Ma L."/>
            <person name="Minx P."/>
            <person name="Murphy D."/>
            <person name="O'Quin K.E."/>
            <person name="Retaux S."/>
            <person name="Rohner N."/>
            <person name="Searle S.M."/>
            <person name="Stahl B.A."/>
            <person name="Tabin C."/>
            <person name="Volff J.N."/>
            <person name="Yoshizawa M."/>
            <person name="Warren W.C."/>
        </authorList>
    </citation>
    <scope>NUCLEOTIDE SEQUENCE [LARGE SCALE GENOMIC DNA]</scope>
    <source>
        <strain evidence="7">female</strain>
    </source>
</reference>
<keyword evidence="5" id="KW-1133">Transmembrane helix</keyword>
<dbReference type="InParanoid" id="A0A3B1J0R2"/>
<keyword evidence="7" id="KW-1185">Reference proteome</keyword>
<dbReference type="GO" id="GO:0016020">
    <property type="term" value="C:membrane"/>
    <property type="evidence" value="ECO:0007669"/>
    <property type="project" value="UniProtKB-SubCell"/>
</dbReference>
<organism evidence="6 7">
    <name type="scientific">Astyanax mexicanus</name>
    <name type="common">Blind cave fish</name>
    <name type="synonym">Astyanax fasciatus mexicanus</name>
    <dbReference type="NCBI Taxonomy" id="7994"/>
    <lineage>
        <taxon>Eukaryota</taxon>
        <taxon>Metazoa</taxon>
        <taxon>Chordata</taxon>
        <taxon>Craniata</taxon>
        <taxon>Vertebrata</taxon>
        <taxon>Euteleostomi</taxon>
        <taxon>Actinopterygii</taxon>
        <taxon>Neopterygii</taxon>
        <taxon>Teleostei</taxon>
        <taxon>Ostariophysi</taxon>
        <taxon>Characiformes</taxon>
        <taxon>Characoidei</taxon>
        <taxon>Acestrorhamphidae</taxon>
        <taxon>Acestrorhamphinae</taxon>
        <taxon>Astyanax</taxon>
    </lineage>
</organism>
<dbReference type="InterPro" id="IPR015631">
    <property type="entry name" value="CD2/SLAM_rcpt"/>
</dbReference>
<dbReference type="SUPFAM" id="SSF48726">
    <property type="entry name" value="Immunoglobulin"/>
    <property type="match status" value="1"/>
</dbReference>
<dbReference type="Gene3D" id="2.60.40.10">
    <property type="entry name" value="Immunoglobulins"/>
    <property type="match status" value="1"/>
</dbReference>
<protein>
    <submittedName>
        <fullName evidence="6">SLAM family member 7-like</fullName>
    </submittedName>
</protein>
<reference evidence="6" key="4">
    <citation type="submission" date="2025-09" db="UniProtKB">
        <authorList>
            <consortium name="Ensembl"/>
        </authorList>
    </citation>
    <scope>IDENTIFICATION</scope>
</reference>
<dbReference type="InterPro" id="IPR036179">
    <property type="entry name" value="Ig-like_dom_sf"/>
</dbReference>
<evidence type="ECO:0000256" key="4">
    <source>
        <dbReference type="ARBA" id="ARBA00023180"/>
    </source>
</evidence>
<reference evidence="6" key="3">
    <citation type="submission" date="2025-08" db="UniProtKB">
        <authorList>
            <consortium name="Ensembl"/>
        </authorList>
    </citation>
    <scope>IDENTIFICATION</scope>
</reference>
<evidence type="ECO:0000256" key="5">
    <source>
        <dbReference type="SAM" id="Phobius"/>
    </source>
</evidence>
<keyword evidence="4" id="KW-0325">Glycoprotein</keyword>
<dbReference type="PANTHER" id="PTHR12080">
    <property type="entry name" value="SIGNALING LYMPHOCYTIC ACTIVATION MOLECULE"/>
    <property type="match status" value="1"/>
</dbReference>
<comment type="subcellular location">
    <subcellularLocation>
        <location evidence="1">Membrane</location>
    </subcellularLocation>
</comment>
<dbReference type="Ensembl" id="ENSAMXT00000044905.1">
    <property type="protein sequence ID" value="ENSAMXP00000034959.1"/>
    <property type="gene ID" value="ENSAMXG00000029225.1"/>
</dbReference>
<evidence type="ECO:0000313" key="6">
    <source>
        <dbReference type="Ensembl" id="ENSAMXP00000034959.1"/>
    </source>
</evidence>
<proteinExistence type="predicted"/>
<dbReference type="GeneTree" id="ENSGT01030000234540"/>
<dbReference type="InterPro" id="IPR013783">
    <property type="entry name" value="Ig-like_fold"/>
</dbReference>
<name>A0A3B1J0R2_ASTMX</name>
<evidence type="ECO:0000256" key="2">
    <source>
        <dbReference type="ARBA" id="ARBA00022729"/>
    </source>
</evidence>
<keyword evidence="3 5" id="KW-0472">Membrane</keyword>
<evidence type="ECO:0000256" key="1">
    <source>
        <dbReference type="ARBA" id="ARBA00004370"/>
    </source>
</evidence>
<dbReference type="Proteomes" id="UP000018467">
    <property type="component" value="Unassembled WGS sequence"/>
</dbReference>
<sequence>MNLKETFSHFLSFSQFLTVSHSFSQFLILFLSAGSSDVFRAVGDSVQQQIQKPGEEFYILHWIFNRSEQILQCRKHVNYIRLSANYRDRVEFNNETYSLTLKNLQKNDSGRYELTILGRRFRHIEGFTLSVFDPVKSPLLTFQQNPDSCNVTLTCRGHDLSIGSSCYNTTCEEKEVTSPGGVALSLSVLDSSIVCNHSNPISWKKTTVELEIFRYLCPSEDAVSPPAGESAGVSVCLVKTGLYSIILIILLSAVITVHLRERCNKSSN</sequence>
<feature type="transmembrane region" description="Helical" evidence="5">
    <location>
        <begin position="241"/>
        <end position="259"/>
    </location>
</feature>
<keyword evidence="5" id="KW-0812">Transmembrane</keyword>
<dbReference type="Bgee" id="ENSAMXG00000029225">
    <property type="expression patterns" value="Expressed in testis and 8 other cell types or tissues"/>
</dbReference>
<accession>A0A3B1J0R2</accession>
<dbReference type="PANTHER" id="PTHR12080:SF56">
    <property type="entry name" value="NATURAL KILLER CELL RECEPTOR 2B4"/>
    <property type="match status" value="1"/>
</dbReference>
<evidence type="ECO:0000313" key="7">
    <source>
        <dbReference type="Proteomes" id="UP000018467"/>
    </source>
</evidence>
<dbReference type="STRING" id="7994.ENSAMXP00000034959"/>
<keyword evidence="2" id="KW-0732">Signal</keyword>